<sequence>MPNCVVSRYQPGTFTAQFRKMLEQDRSGESSGHEDAIASCSRAKGSSHTDDDRAVSHQDRLENGHGQKIRSVSSREKKSIENLSTRPYDRQQSAARQAIKRAKLLESKVKIRQRKNLASDIELLTVSIEKLTSDFEALKEEVKN</sequence>
<gene>
    <name evidence="5" type="ORF">PENARI_c051G08533</name>
    <name evidence="4" type="ORF">PENARI_c227G00179</name>
    <name evidence="3" type="ORF">PENARI_c230G05621</name>
    <name evidence="2" type="ORF">PENARI_c250G08873</name>
</gene>
<dbReference type="EMBL" id="LXJU01000227">
    <property type="protein sequence ID" value="OGE46493.1"/>
    <property type="molecule type" value="Genomic_DNA"/>
</dbReference>
<feature type="compositionally biased region" description="Polar residues" evidence="1">
    <location>
        <begin position="81"/>
        <end position="95"/>
    </location>
</feature>
<dbReference type="Proteomes" id="UP000177622">
    <property type="component" value="Unassembled WGS sequence"/>
</dbReference>
<feature type="non-terminal residue" evidence="2">
    <location>
        <position position="144"/>
    </location>
</feature>
<dbReference type="EMBL" id="LXJU01000250">
    <property type="protein sequence ID" value="OGE46455.1"/>
    <property type="molecule type" value="Genomic_DNA"/>
</dbReference>
<keyword evidence="6" id="KW-1185">Reference proteome</keyword>
<evidence type="ECO:0000313" key="3">
    <source>
        <dbReference type="EMBL" id="OGE46487.1"/>
    </source>
</evidence>
<dbReference type="RefSeq" id="XP_022482743.1">
    <property type="nucleotide sequence ID" value="XM_022637400.1"/>
</dbReference>
<dbReference type="EMBL" id="LXJU01000051">
    <property type="protein sequence ID" value="OGE47283.1"/>
    <property type="molecule type" value="Genomic_DNA"/>
</dbReference>
<dbReference type="EMBL" id="LXJU01000230">
    <property type="protein sequence ID" value="OGE46487.1"/>
    <property type="molecule type" value="Genomic_DNA"/>
</dbReference>
<feature type="region of interest" description="Disordered" evidence="1">
    <location>
        <begin position="23"/>
        <end position="95"/>
    </location>
</feature>
<evidence type="ECO:0000313" key="2">
    <source>
        <dbReference type="EMBL" id="OGE46455.1"/>
    </source>
</evidence>
<dbReference type="OrthoDB" id="4371610at2759"/>
<protein>
    <submittedName>
        <fullName evidence="2">Uncharacterized protein</fullName>
    </submittedName>
</protein>
<feature type="compositionally biased region" description="Basic and acidic residues" evidence="1">
    <location>
        <begin position="47"/>
        <end position="65"/>
    </location>
</feature>
<evidence type="ECO:0000313" key="5">
    <source>
        <dbReference type="EMBL" id="OGE47283.1"/>
    </source>
</evidence>
<name>A0A1F5KZT0_PENAI</name>
<reference evidence="2 6" key="1">
    <citation type="journal article" date="2016" name="Sci. Rep.">
        <title>Penicillium arizonense, a new, genome sequenced fungal species, reveals a high chemical diversity in secreted metabolites.</title>
        <authorList>
            <person name="Grijseels S."/>
            <person name="Nielsen J.C."/>
            <person name="Randelovic M."/>
            <person name="Nielsen J."/>
            <person name="Nielsen K.F."/>
            <person name="Workman M."/>
            <person name="Frisvad J.C."/>
        </authorList>
    </citation>
    <scope>NUCLEOTIDE SEQUENCE [LARGE SCALE GENOMIC DNA]</scope>
    <source>
        <strain evidence="2 6">CBS 141311</strain>
    </source>
</reference>
<evidence type="ECO:0000313" key="4">
    <source>
        <dbReference type="EMBL" id="OGE46493.1"/>
    </source>
</evidence>
<dbReference type="GeneID" id="34582134"/>
<evidence type="ECO:0000313" key="6">
    <source>
        <dbReference type="Proteomes" id="UP000177622"/>
    </source>
</evidence>
<feature type="compositionally biased region" description="Basic and acidic residues" evidence="1">
    <location>
        <begin position="23"/>
        <end position="36"/>
    </location>
</feature>
<organism evidence="2 6">
    <name type="scientific">Penicillium arizonense</name>
    <dbReference type="NCBI Taxonomy" id="1835702"/>
    <lineage>
        <taxon>Eukaryota</taxon>
        <taxon>Fungi</taxon>
        <taxon>Dikarya</taxon>
        <taxon>Ascomycota</taxon>
        <taxon>Pezizomycotina</taxon>
        <taxon>Eurotiomycetes</taxon>
        <taxon>Eurotiomycetidae</taxon>
        <taxon>Eurotiales</taxon>
        <taxon>Aspergillaceae</taxon>
        <taxon>Penicillium</taxon>
    </lineage>
</organism>
<dbReference type="AlphaFoldDB" id="A0A1F5KZT0"/>
<proteinExistence type="predicted"/>
<accession>A0A1F5KZT0</accession>
<evidence type="ECO:0000256" key="1">
    <source>
        <dbReference type="SAM" id="MobiDB-lite"/>
    </source>
</evidence>
<comment type="caution">
    <text evidence="2">The sequence shown here is derived from an EMBL/GenBank/DDBJ whole genome shotgun (WGS) entry which is preliminary data.</text>
</comment>